<reference evidence="1 2" key="1">
    <citation type="submission" date="2018-10" db="EMBL/GenBank/DDBJ databases">
        <title>Co-occurring genomic capacity for anaerobic methane metabolism and dissimilatory sulfite reduction discovered in the Korarchaeota.</title>
        <authorList>
            <person name="Mckay L.J."/>
            <person name="Dlakic M."/>
            <person name="Fields M.W."/>
            <person name="Delmont T.O."/>
            <person name="Eren A.M."/>
            <person name="Jay Z.J."/>
            <person name="Klingelsmith K.B."/>
            <person name="Rusch D.B."/>
            <person name="Inskeep W.P."/>
        </authorList>
    </citation>
    <scope>NUCLEOTIDE SEQUENCE [LARGE SCALE GENOMIC DNA]</scope>
    <source>
        <strain evidence="1 2">MDKW</strain>
    </source>
</reference>
<organism evidence="1 2">
    <name type="scientific">Candidatus Methanodesulfokora washburnensis</name>
    <dbReference type="NCBI Taxonomy" id="2478471"/>
    <lineage>
        <taxon>Archaea</taxon>
        <taxon>Thermoproteota</taxon>
        <taxon>Candidatus Korarchaeia</taxon>
        <taxon>Candidatus Korarchaeia incertae sedis</taxon>
        <taxon>Candidatus Methanodesulfokora</taxon>
    </lineage>
</organism>
<dbReference type="AlphaFoldDB" id="A0A429GNC0"/>
<gene>
    <name evidence="1" type="ORF">D6D85_06225</name>
</gene>
<comment type="caution">
    <text evidence="1">The sequence shown here is derived from an EMBL/GenBank/DDBJ whole genome shotgun (WGS) entry which is preliminary data.</text>
</comment>
<sequence>MTVMDEIRLAIEISDAIGVPADKVDVVALDIADDALKARVLQEGKLIYIRDKETLKASFLLDGNM</sequence>
<accession>A0A429GNC0</accession>
<keyword evidence="2" id="KW-1185">Reference proteome</keyword>
<name>A0A429GNC0_9CREN</name>
<evidence type="ECO:0000313" key="1">
    <source>
        <dbReference type="EMBL" id="RSN75388.1"/>
    </source>
</evidence>
<protein>
    <submittedName>
        <fullName evidence="1">Uncharacterized protein</fullName>
    </submittedName>
</protein>
<dbReference type="EMBL" id="RCOS01000075">
    <property type="protein sequence ID" value="RSN75388.1"/>
    <property type="molecule type" value="Genomic_DNA"/>
</dbReference>
<proteinExistence type="predicted"/>
<evidence type="ECO:0000313" key="2">
    <source>
        <dbReference type="Proteomes" id="UP000277582"/>
    </source>
</evidence>
<dbReference type="Proteomes" id="UP000277582">
    <property type="component" value="Unassembled WGS sequence"/>
</dbReference>